<accession>A0A0E9QI87</accession>
<reference evidence="1" key="2">
    <citation type="journal article" date="2015" name="Fish Shellfish Immunol.">
        <title>Early steps in the European eel (Anguilla anguilla)-Vibrio vulnificus interaction in the gills: Role of the RtxA13 toxin.</title>
        <authorList>
            <person name="Callol A."/>
            <person name="Pajuelo D."/>
            <person name="Ebbesson L."/>
            <person name="Teles M."/>
            <person name="MacKenzie S."/>
            <person name="Amaro C."/>
        </authorList>
    </citation>
    <scope>NUCLEOTIDE SEQUENCE</scope>
</reference>
<reference evidence="1" key="1">
    <citation type="submission" date="2014-11" db="EMBL/GenBank/DDBJ databases">
        <authorList>
            <person name="Amaro Gonzalez C."/>
        </authorList>
    </citation>
    <scope>NUCLEOTIDE SEQUENCE</scope>
</reference>
<name>A0A0E9QI87_ANGAN</name>
<evidence type="ECO:0000313" key="1">
    <source>
        <dbReference type="EMBL" id="JAH16065.1"/>
    </source>
</evidence>
<protein>
    <submittedName>
        <fullName evidence="1">Uncharacterized protein</fullName>
    </submittedName>
</protein>
<dbReference type="EMBL" id="GBXM01092512">
    <property type="protein sequence ID" value="JAH16065.1"/>
    <property type="molecule type" value="Transcribed_RNA"/>
</dbReference>
<sequence length="10" mass="1061">MAAYSLGSYV</sequence>
<organism evidence="1">
    <name type="scientific">Anguilla anguilla</name>
    <name type="common">European freshwater eel</name>
    <name type="synonym">Muraena anguilla</name>
    <dbReference type="NCBI Taxonomy" id="7936"/>
    <lineage>
        <taxon>Eukaryota</taxon>
        <taxon>Metazoa</taxon>
        <taxon>Chordata</taxon>
        <taxon>Craniata</taxon>
        <taxon>Vertebrata</taxon>
        <taxon>Euteleostomi</taxon>
        <taxon>Actinopterygii</taxon>
        <taxon>Neopterygii</taxon>
        <taxon>Teleostei</taxon>
        <taxon>Anguilliformes</taxon>
        <taxon>Anguillidae</taxon>
        <taxon>Anguilla</taxon>
    </lineage>
</organism>
<proteinExistence type="predicted"/>